<comment type="caution">
    <text evidence="1">The sequence shown here is derived from an EMBL/GenBank/DDBJ whole genome shotgun (WGS) entry which is preliminary data.</text>
</comment>
<keyword evidence="2" id="KW-1185">Reference proteome</keyword>
<dbReference type="AlphaFoldDB" id="A0A1Q5TH59"/>
<dbReference type="Proteomes" id="UP000186955">
    <property type="component" value="Unassembled WGS sequence"/>
</dbReference>
<dbReference type="EMBL" id="MNBE01000656">
    <property type="protein sequence ID" value="OKO99550.1"/>
    <property type="molecule type" value="Genomic_DNA"/>
</dbReference>
<gene>
    <name evidence="1" type="ORF">PENSUB_8395</name>
</gene>
<proteinExistence type="predicted"/>
<name>A0A1Q5TH59_9EURO</name>
<protein>
    <submittedName>
        <fullName evidence="1">Uncharacterized protein</fullName>
    </submittedName>
</protein>
<reference evidence="1 2" key="1">
    <citation type="submission" date="2016-10" db="EMBL/GenBank/DDBJ databases">
        <title>Genome sequence of the ascomycete fungus Penicillium subrubescens.</title>
        <authorList>
            <person name="De Vries R.P."/>
            <person name="Peng M."/>
            <person name="Dilokpimol A."/>
            <person name="Hilden K."/>
            <person name="Makela M.R."/>
            <person name="Grigoriev I."/>
            <person name="Riley R."/>
            <person name="Granchi Z."/>
        </authorList>
    </citation>
    <scope>NUCLEOTIDE SEQUENCE [LARGE SCALE GENOMIC DNA]</scope>
    <source>
        <strain evidence="1 2">CBS 132785</strain>
    </source>
</reference>
<organism evidence="1 2">
    <name type="scientific">Penicillium subrubescens</name>
    <dbReference type="NCBI Taxonomy" id="1316194"/>
    <lineage>
        <taxon>Eukaryota</taxon>
        <taxon>Fungi</taxon>
        <taxon>Dikarya</taxon>
        <taxon>Ascomycota</taxon>
        <taxon>Pezizomycotina</taxon>
        <taxon>Eurotiomycetes</taxon>
        <taxon>Eurotiomycetidae</taxon>
        <taxon>Eurotiales</taxon>
        <taxon>Aspergillaceae</taxon>
        <taxon>Penicillium</taxon>
    </lineage>
</organism>
<accession>A0A1Q5TH59</accession>
<sequence length="91" mass="10716">MPTDSVRLAMTAMDLTAPHWWRPHQSTDPEGLWIRERHVGQPVSNKKRYLRLPVQPMTQGDIHDAPVGMLRFHLMGSYVRWDLAGVQYYWM</sequence>
<evidence type="ECO:0000313" key="2">
    <source>
        <dbReference type="Proteomes" id="UP000186955"/>
    </source>
</evidence>
<evidence type="ECO:0000313" key="1">
    <source>
        <dbReference type="EMBL" id="OKO99550.1"/>
    </source>
</evidence>